<dbReference type="AlphaFoldDB" id="A0A7K3NJT7"/>
<evidence type="ECO:0000313" key="2">
    <source>
        <dbReference type="EMBL" id="NDY56471.1"/>
    </source>
</evidence>
<evidence type="ECO:0000256" key="1">
    <source>
        <dbReference type="ARBA" id="ARBA00010554"/>
    </source>
</evidence>
<dbReference type="PANTHER" id="PTHR35983">
    <property type="entry name" value="UPF0166 PROTEIN TM_0021"/>
    <property type="match status" value="1"/>
</dbReference>
<organism evidence="2 3">
    <name type="scientific">Desulfolutivibrio sulfodismutans</name>
    <dbReference type="NCBI Taxonomy" id="63561"/>
    <lineage>
        <taxon>Bacteria</taxon>
        <taxon>Pseudomonadati</taxon>
        <taxon>Thermodesulfobacteriota</taxon>
        <taxon>Desulfovibrionia</taxon>
        <taxon>Desulfovibrionales</taxon>
        <taxon>Desulfovibrionaceae</taxon>
        <taxon>Desulfolutivibrio</taxon>
    </lineage>
</organism>
<sequence>MSTMVPVQLLRVYCGEATRHDGMPLYEALLKAARAHGMAGATVMRGFMGFGADSLLHTARILRLSEDLPVIVEIVDSPERMADFLPVAQAMVTKGTLVLEEARGAICPPPLRPDGED</sequence>
<dbReference type="PANTHER" id="PTHR35983:SF1">
    <property type="entry name" value="UPF0166 PROTEIN TM_0021"/>
    <property type="match status" value="1"/>
</dbReference>
<dbReference type="SUPFAM" id="SSF54913">
    <property type="entry name" value="GlnB-like"/>
    <property type="match status" value="1"/>
</dbReference>
<evidence type="ECO:0000313" key="3">
    <source>
        <dbReference type="Proteomes" id="UP000469724"/>
    </source>
</evidence>
<accession>A0A7K3NJT7</accession>
<name>A0A7K3NJT7_9BACT</name>
<dbReference type="EMBL" id="JAAGRQ010000020">
    <property type="protein sequence ID" value="NDY56471.1"/>
    <property type="molecule type" value="Genomic_DNA"/>
</dbReference>
<comment type="similarity">
    <text evidence="1">Belongs to the UPF0166 family.</text>
</comment>
<comment type="caution">
    <text evidence="2">The sequence shown here is derived from an EMBL/GenBank/DDBJ whole genome shotgun (WGS) entry which is preliminary data.</text>
</comment>
<dbReference type="RefSeq" id="WP_163301522.1">
    <property type="nucleotide sequence ID" value="NZ_JAAGRQ010000020.1"/>
</dbReference>
<gene>
    <name evidence="2" type="ORF">G3N56_06905</name>
</gene>
<proteinExistence type="inferred from homology"/>
<dbReference type="Gene3D" id="3.30.70.120">
    <property type="match status" value="1"/>
</dbReference>
<dbReference type="Proteomes" id="UP000469724">
    <property type="component" value="Unassembled WGS sequence"/>
</dbReference>
<keyword evidence="3" id="KW-1185">Reference proteome</keyword>
<protein>
    <submittedName>
        <fullName evidence="2">DUF190 domain-containing protein</fullName>
    </submittedName>
</protein>
<dbReference type="InterPro" id="IPR003793">
    <property type="entry name" value="UPF0166"/>
</dbReference>
<dbReference type="Pfam" id="PF02641">
    <property type="entry name" value="DUF190"/>
    <property type="match status" value="1"/>
</dbReference>
<dbReference type="InterPro" id="IPR011322">
    <property type="entry name" value="N-reg_PII-like_a/b"/>
</dbReference>
<reference evidence="2 3" key="1">
    <citation type="submission" date="2020-02" db="EMBL/GenBank/DDBJ databases">
        <title>Comparative genomics of sulfur disproportionating microorganisms.</title>
        <authorList>
            <person name="Ward L.M."/>
            <person name="Bertran E."/>
            <person name="Johnston D.T."/>
        </authorList>
    </citation>
    <scope>NUCLEOTIDE SEQUENCE [LARGE SCALE GENOMIC DNA]</scope>
    <source>
        <strain evidence="2 3">DSM 3696</strain>
    </source>
</reference>
<dbReference type="InterPro" id="IPR015867">
    <property type="entry name" value="N-reg_PII/ATP_PRibTrfase_C"/>
</dbReference>